<evidence type="ECO:0000256" key="6">
    <source>
        <dbReference type="ARBA" id="ARBA00022759"/>
    </source>
</evidence>
<evidence type="ECO:0000256" key="5">
    <source>
        <dbReference type="ARBA" id="ARBA00022750"/>
    </source>
</evidence>
<dbReference type="InterPro" id="IPR041373">
    <property type="entry name" value="RT_RNaseH"/>
</dbReference>
<proteinExistence type="predicted"/>
<keyword evidence="4" id="KW-0540">Nuclease</keyword>
<dbReference type="Pfam" id="PF17917">
    <property type="entry name" value="RT_RNaseH"/>
    <property type="match status" value="1"/>
</dbReference>
<gene>
    <name evidence="10" type="ORF">KY290_024867</name>
</gene>
<evidence type="ECO:0000256" key="3">
    <source>
        <dbReference type="ARBA" id="ARBA00022695"/>
    </source>
</evidence>
<keyword evidence="6" id="KW-0255">Endonuclease</keyword>
<evidence type="ECO:0000313" key="10">
    <source>
        <dbReference type="EMBL" id="KAH0754597.1"/>
    </source>
</evidence>
<keyword evidence="11" id="KW-1185">Reference proteome</keyword>
<keyword evidence="5" id="KW-0064">Aspartyl protease</keyword>
<reference evidence="10 11" key="1">
    <citation type="journal article" date="2021" name="bioRxiv">
        <title>Chromosome-scale and haplotype-resolved genome assembly of a tetraploid potato cultivar.</title>
        <authorList>
            <person name="Sun H."/>
            <person name="Jiao W.-B."/>
            <person name="Krause K."/>
            <person name="Campoy J.A."/>
            <person name="Goel M."/>
            <person name="Folz-Donahue K."/>
            <person name="Kukat C."/>
            <person name="Huettel B."/>
            <person name="Schneeberger K."/>
        </authorList>
    </citation>
    <scope>NUCLEOTIDE SEQUENCE [LARGE SCALE GENOMIC DNA]</scope>
    <source>
        <strain evidence="10">SolTubOtavaFocal</strain>
        <tissue evidence="10">Leaves</tissue>
    </source>
</reference>
<evidence type="ECO:0000313" key="11">
    <source>
        <dbReference type="Proteomes" id="UP000826656"/>
    </source>
</evidence>
<feature type="domain" description="Reverse transcriptase RNase H-like" evidence="9">
    <location>
        <begin position="61"/>
        <end position="117"/>
    </location>
</feature>
<keyword evidence="2" id="KW-0808">Transferase</keyword>
<dbReference type="SUPFAM" id="SSF56672">
    <property type="entry name" value="DNA/RNA polymerases"/>
    <property type="match status" value="1"/>
</dbReference>
<evidence type="ECO:0000259" key="9">
    <source>
        <dbReference type="Pfam" id="PF17917"/>
    </source>
</evidence>
<dbReference type="EMBL" id="JAIVGD010000018">
    <property type="protein sequence ID" value="KAH0754597.1"/>
    <property type="molecule type" value="Genomic_DNA"/>
</dbReference>
<comment type="caution">
    <text evidence="10">The sequence shown here is derived from an EMBL/GenBank/DDBJ whole genome shotgun (WGS) entry which is preliminary data.</text>
</comment>
<dbReference type="Proteomes" id="UP000826656">
    <property type="component" value="Unassembled WGS sequence"/>
</dbReference>
<evidence type="ECO:0000256" key="1">
    <source>
        <dbReference type="ARBA" id="ARBA00022670"/>
    </source>
</evidence>
<keyword evidence="7" id="KW-0378">Hydrolase</keyword>
<keyword evidence="1" id="KW-0645">Protease</keyword>
<evidence type="ECO:0000256" key="2">
    <source>
        <dbReference type="ARBA" id="ARBA00022679"/>
    </source>
</evidence>
<keyword evidence="3" id="KW-0548">Nucleotidyltransferase</keyword>
<evidence type="ECO:0000256" key="8">
    <source>
        <dbReference type="ARBA" id="ARBA00022918"/>
    </source>
</evidence>
<dbReference type="PANTHER" id="PTHR33064:SF37">
    <property type="entry name" value="RIBONUCLEASE H"/>
    <property type="match status" value="1"/>
</dbReference>
<organism evidence="10 11">
    <name type="scientific">Solanum tuberosum</name>
    <name type="common">Potato</name>
    <dbReference type="NCBI Taxonomy" id="4113"/>
    <lineage>
        <taxon>Eukaryota</taxon>
        <taxon>Viridiplantae</taxon>
        <taxon>Streptophyta</taxon>
        <taxon>Embryophyta</taxon>
        <taxon>Tracheophyta</taxon>
        <taxon>Spermatophyta</taxon>
        <taxon>Magnoliopsida</taxon>
        <taxon>eudicotyledons</taxon>
        <taxon>Gunneridae</taxon>
        <taxon>Pentapetalae</taxon>
        <taxon>asterids</taxon>
        <taxon>lamiids</taxon>
        <taxon>Solanales</taxon>
        <taxon>Solanaceae</taxon>
        <taxon>Solanoideae</taxon>
        <taxon>Solaneae</taxon>
        <taxon>Solanum</taxon>
    </lineage>
</organism>
<evidence type="ECO:0000256" key="7">
    <source>
        <dbReference type="ARBA" id="ARBA00022801"/>
    </source>
</evidence>
<dbReference type="PANTHER" id="PTHR33064">
    <property type="entry name" value="POL PROTEIN"/>
    <property type="match status" value="1"/>
</dbReference>
<protein>
    <recommendedName>
        <fullName evidence="9">Reverse transcriptase RNase H-like domain-containing protein</fullName>
    </recommendedName>
</protein>
<keyword evidence="8" id="KW-0695">RNA-directed DNA polymerase</keyword>
<sequence length="117" mass="13354">MFIWPDESTIDYLGHVISKKDLVVDTGKIIAIQQLPEPNWVKDVRYTGLNSSEFYSRVSGETDASGQSIWDVLSQQGHPIAYFSQKLSFRMQRASTYHPEMVAITQAVSKRRQYLLG</sequence>
<dbReference type="InterPro" id="IPR043502">
    <property type="entry name" value="DNA/RNA_pol_sf"/>
</dbReference>
<accession>A0ABQ7UTX1</accession>
<name>A0ABQ7UTX1_SOLTU</name>
<dbReference type="InterPro" id="IPR051320">
    <property type="entry name" value="Viral_Replic_Matur_Polypro"/>
</dbReference>
<evidence type="ECO:0000256" key="4">
    <source>
        <dbReference type="ARBA" id="ARBA00022722"/>
    </source>
</evidence>